<name>A0A7I4XT24_HAECO</name>
<dbReference type="Proteomes" id="UP000025227">
    <property type="component" value="Unplaced"/>
</dbReference>
<accession>A0A7I4XT24</accession>
<protein>
    <submittedName>
        <fullName evidence="3">Fe2OG dioxygenase domain-containing protein</fullName>
    </submittedName>
</protein>
<dbReference type="AlphaFoldDB" id="A0A7I4XT24"/>
<feature type="compositionally biased region" description="Basic and acidic residues" evidence="1">
    <location>
        <begin position="55"/>
        <end position="70"/>
    </location>
</feature>
<evidence type="ECO:0000313" key="2">
    <source>
        <dbReference type="Proteomes" id="UP000025227"/>
    </source>
</evidence>
<evidence type="ECO:0000313" key="3">
    <source>
        <dbReference type="WBParaSite" id="HCON_00007230-00001"/>
    </source>
</evidence>
<keyword evidence="2" id="KW-1185">Reference proteome</keyword>
<feature type="region of interest" description="Disordered" evidence="1">
    <location>
        <begin position="39"/>
        <end position="95"/>
    </location>
</feature>
<proteinExistence type="predicted"/>
<dbReference type="WBParaSite" id="HCON_00007230-00001">
    <property type="protein sequence ID" value="HCON_00007230-00001"/>
    <property type="gene ID" value="HCON_00007230"/>
</dbReference>
<reference evidence="3" key="1">
    <citation type="submission" date="2020-12" db="UniProtKB">
        <authorList>
            <consortium name="WormBaseParasite"/>
        </authorList>
    </citation>
    <scope>IDENTIFICATION</scope>
    <source>
        <strain evidence="3">MHco3</strain>
    </source>
</reference>
<sequence length="319" mass="36154">MGRVSQVKQGRDGAIREVELMTSSKRKIRRPVNLLIPLEVQDSANDQDSANEFGDNPKDIQDSANPEHNEPTLLSKGKDPSATTHNYNLRPRPTRPKIIDAIATTSSSQRNKAFKIHVEGSGDDGPQRALLERRRRPQRMLQLLTRCTVDGTMQIRKEDFGGGHLRPGFLCHTMLAERNRIIATIQLQLGTAIHQLLNILWIQFKLLCNRGSPEIYWKTFNGFCDVTRREQHYLQYYPMAGFEPHNGRGHRMVQNAAPRHTYPGCGSTTVVLLSSNRRVPPRAVCAEDHLYVFMLPPKNALTKISNASADRKRFATYHA</sequence>
<organism evidence="2 3">
    <name type="scientific">Haemonchus contortus</name>
    <name type="common">Barber pole worm</name>
    <dbReference type="NCBI Taxonomy" id="6289"/>
    <lineage>
        <taxon>Eukaryota</taxon>
        <taxon>Metazoa</taxon>
        <taxon>Ecdysozoa</taxon>
        <taxon>Nematoda</taxon>
        <taxon>Chromadorea</taxon>
        <taxon>Rhabditida</taxon>
        <taxon>Rhabditina</taxon>
        <taxon>Rhabditomorpha</taxon>
        <taxon>Strongyloidea</taxon>
        <taxon>Trichostrongylidae</taxon>
        <taxon>Haemonchus</taxon>
    </lineage>
</organism>
<evidence type="ECO:0000256" key="1">
    <source>
        <dbReference type="SAM" id="MobiDB-lite"/>
    </source>
</evidence>